<dbReference type="EMBL" id="JBHSTP010000003">
    <property type="protein sequence ID" value="MFC6356722.1"/>
    <property type="molecule type" value="Genomic_DNA"/>
</dbReference>
<comment type="caution">
    <text evidence="2">The sequence shown here is derived from an EMBL/GenBank/DDBJ whole genome shotgun (WGS) entry which is preliminary data.</text>
</comment>
<keyword evidence="3" id="KW-1185">Reference proteome</keyword>
<keyword evidence="1" id="KW-1133">Transmembrane helix</keyword>
<feature type="transmembrane region" description="Helical" evidence="1">
    <location>
        <begin position="12"/>
        <end position="30"/>
    </location>
</feature>
<evidence type="ECO:0000256" key="1">
    <source>
        <dbReference type="SAM" id="Phobius"/>
    </source>
</evidence>
<feature type="transmembrane region" description="Helical" evidence="1">
    <location>
        <begin position="36"/>
        <end position="54"/>
    </location>
</feature>
<organism evidence="2 3">
    <name type="scientific">Luethyella okanaganae</name>
    <dbReference type="NCBI Taxonomy" id="69372"/>
    <lineage>
        <taxon>Bacteria</taxon>
        <taxon>Bacillati</taxon>
        <taxon>Actinomycetota</taxon>
        <taxon>Actinomycetes</taxon>
        <taxon>Micrococcales</taxon>
        <taxon>Microbacteriaceae</taxon>
        <taxon>Luethyella</taxon>
    </lineage>
</organism>
<gene>
    <name evidence="2" type="ORF">ACFQB0_11450</name>
</gene>
<keyword evidence="1" id="KW-0812">Transmembrane</keyword>
<proteinExistence type="predicted"/>
<keyword evidence="1" id="KW-0472">Membrane</keyword>
<name>A0ABW1VIM1_9MICO</name>
<dbReference type="RefSeq" id="WP_386731633.1">
    <property type="nucleotide sequence ID" value="NZ_JBHSTP010000003.1"/>
</dbReference>
<evidence type="ECO:0000313" key="3">
    <source>
        <dbReference type="Proteomes" id="UP001596306"/>
    </source>
</evidence>
<sequence length="221" mass="22454">MTSTRWARFTRGWLVAGTATFVAALSHTLGGGSVPGVLPVVISLAFAGMVCIGLSGRTLSLWRLTVSVVASQAVFHTLFSLGAQVSGAVGDAGFAASAAHHLTQPEIARQLASTVPSAPSGLSDTGAGMAGMNHGDTMVVAHIVAAIVTIALLRRGEGALLRLLELAHLGALALFSPAVAVTVPDVAPAPVPSLFIFRPRELGVVLSSMRHRGPPATAATV</sequence>
<protein>
    <submittedName>
        <fullName evidence="2">Uncharacterized protein</fullName>
    </submittedName>
</protein>
<evidence type="ECO:0000313" key="2">
    <source>
        <dbReference type="EMBL" id="MFC6356722.1"/>
    </source>
</evidence>
<accession>A0ABW1VIM1</accession>
<reference evidence="3" key="1">
    <citation type="journal article" date="2019" name="Int. J. Syst. Evol. Microbiol.">
        <title>The Global Catalogue of Microorganisms (GCM) 10K type strain sequencing project: providing services to taxonomists for standard genome sequencing and annotation.</title>
        <authorList>
            <consortium name="The Broad Institute Genomics Platform"/>
            <consortium name="The Broad Institute Genome Sequencing Center for Infectious Disease"/>
            <person name="Wu L."/>
            <person name="Ma J."/>
        </authorList>
    </citation>
    <scope>NUCLEOTIDE SEQUENCE [LARGE SCALE GENOMIC DNA]</scope>
    <source>
        <strain evidence="3">CCUG 43304</strain>
    </source>
</reference>
<dbReference type="Proteomes" id="UP001596306">
    <property type="component" value="Unassembled WGS sequence"/>
</dbReference>